<reference evidence="2" key="1">
    <citation type="submission" date="2025-08" db="UniProtKB">
        <authorList>
            <consortium name="RefSeq"/>
        </authorList>
    </citation>
    <scope>IDENTIFICATION</scope>
    <source>
        <strain evidence="2">Mau12</strain>
        <tissue evidence="2">Whole Body</tissue>
    </source>
</reference>
<keyword evidence="1" id="KW-1185">Reference proteome</keyword>
<dbReference type="Proteomes" id="UP000515162">
    <property type="component" value="Chromosome 3R"/>
</dbReference>
<organism evidence="1 2">
    <name type="scientific">Drosophila mauritiana</name>
    <name type="common">Fruit fly</name>
    <dbReference type="NCBI Taxonomy" id="7226"/>
    <lineage>
        <taxon>Eukaryota</taxon>
        <taxon>Metazoa</taxon>
        <taxon>Ecdysozoa</taxon>
        <taxon>Arthropoda</taxon>
        <taxon>Hexapoda</taxon>
        <taxon>Insecta</taxon>
        <taxon>Pterygota</taxon>
        <taxon>Neoptera</taxon>
        <taxon>Endopterygota</taxon>
        <taxon>Diptera</taxon>
        <taxon>Brachycera</taxon>
        <taxon>Muscomorpha</taxon>
        <taxon>Ephydroidea</taxon>
        <taxon>Drosophilidae</taxon>
        <taxon>Drosophila</taxon>
        <taxon>Sophophora</taxon>
    </lineage>
</organism>
<evidence type="ECO:0000313" key="1">
    <source>
        <dbReference type="Proteomes" id="UP000515162"/>
    </source>
</evidence>
<sequence>MAVHHNLGSRSTHTASANKEAYILTEVANNKFVDIRCALTKQPKGRGRVQTWPRWSTHTANKLSGRPIATPGYQILHNSRGLFSISGTFKIQNALSYILGKMSVPSPARFRS</sequence>
<name>A0A6P8KBA4_DROMA</name>
<protein>
    <submittedName>
        <fullName evidence="2">Uncharacterized protein LOC117144807 isoform X1</fullName>
    </submittedName>
</protein>
<dbReference type="AlphaFoldDB" id="A0A6P8KBA4"/>
<gene>
    <name evidence="2" type="primary">LOC117144807</name>
</gene>
<accession>A0A6P8KBA4</accession>
<dbReference type="RefSeq" id="XP_033166073.1">
    <property type="nucleotide sequence ID" value="XM_033310182.1"/>
</dbReference>
<dbReference type="GeneID" id="117144807"/>
<proteinExistence type="predicted"/>
<evidence type="ECO:0000313" key="2">
    <source>
        <dbReference type="RefSeq" id="XP_033166073.1"/>
    </source>
</evidence>